<name>A0A7J8QE45_GOSRA</name>
<evidence type="ECO:0000313" key="1">
    <source>
        <dbReference type="EMBL" id="MBA0599526.1"/>
    </source>
</evidence>
<accession>A0A7J8QE45</accession>
<dbReference type="Proteomes" id="UP000593578">
    <property type="component" value="Unassembled WGS sequence"/>
</dbReference>
<protein>
    <submittedName>
        <fullName evidence="1">Uncharacterized protein</fullName>
    </submittedName>
</protein>
<gene>
    <name evidence="1" type="ORF">Gorai_005741</name>
</gene>
<sequence length="27" mass="3082">MRIISILFLQRQLIFLISCCGTIIKTG</sequence>
<evidence type="ECO:0000313" key="2">
    <source>
        <dbReference type="Proteomes" id="UP000593578"/>
    </source>
</evidence>
<dbReference type="EMBL" id="JABEZZ010000011">
    <property type="protein sequence ID" value="MBA0599526.1"/>
    <property type="molecule type" value="Genomic_DNA"/>
</dbReference>
<proteinExistence type="predicted"/>
<reference evidence="1 2" key="1">
    <citation type="journal article" date="2019" name="Genome Biol. Evol.">
        <title>Insights into the evolution of the New World diploid cottons (Gossypium, subgenus Houzingenia) based on genome sequencing.</title>
        <authorList>
            <person name="Grover C.E."/>
            <person name="Arick M.A. 2nd"/>
            <person name="Thrash A."/>
            <person name="Conover J.L."/>
            <person name="Sanders W.S."/>
            <person name="Peterson D.G."/>
            <person name="Frelichowski J.E."/>
            <person name="Scheffler J.A."/>
            <person name="Scheffler B.E."/>
            <person name="Wendel J.F."/>
        </authorList>
    </citation>
    <scope>NUCLEOTIDE SEQUENCE [LARGE SCALE GENOMIC DNA]</scope>
    <source>
        <strain evidence="1">8</strain>
        <tissue evidence="1">Leaf</tissue>
    </source>
</reference>
<dbReference type="AlphaFoldDB" id="A0A7J8QE45"/>
<organism evidence="1 2">
    <name type="scientific">Gossypium raimondii</name>
    <name type="common">Peruvian cotton</name>
    <name type="synonym">Gossypium klotzschianum subsp. raimondii</name>
    <dbReference type="NCBI Taxonomy" id="29730"/>
    <lineage>
        <taxon>Eukaryota</taxon>
        <taxon>Viridiplantae</taxon>
        <taxon>Streptophyta</taxon>
        <taxon>Embryophyta</taxon>
        <taxon>Tracheophyta</taxon>
        <taxon>Spermatophyta</taxon>
        <taxon>Magnoliopsida</taxon>
        <taxon>eudicotyledons</taxon>
        <taxon>Gunneridae</taxon>
        <taxon>Pentapetalae</taxon>
        <taxon>rosids</taxon>
        <taxon>malvids</taxon>
        <taxon>Malvales</taxon>
        <taxon>Malvaceae</taxon>
        <taxon>Malvoideae</taxon>
        <taxon>Gossypium</taxon>
    </lineage>
</organism>
<comment type="caution">
    <text evidence="1">The sequence shown here is derived from an EMBL/GenBank/DDBJ whole genome shotgun (WGS) entry which is preliminary data.</text>
</comment>